<keyword evidence="2" id="KW-0732">Signal</keyword>
<feature type="region of interest" description="Disordered" evidence="1">
    <location>
        <begin position="184"/>
        <end position="206"/>
    </location>
</feature>
<feature type="region of interest" description="Disordered" evidence="1">
    <location>
        <begin position="405"/>
        <end position="474"/>
    </location>
</feature>
<gene>
    <name evidence="3" type="ORF">M231_01478</name>
</gene>
<organism evidence="3 4">
    <name type="scientific">Tremella mesenterica</name>
    <name type="common">Jelly fungus</name>
    <dbReference type="NCBI Taxonomy" id="5217"/>
    <lineage>
        <taxon>Eukaryota</taxon>
        <taxon>Fungi</taxon>
        <taxon>Dikarya</taxon>
        <taxon>Basidiomycota</taxon>
        <taxon>Agaricomycotina</taxon>
        <taxon>Tremellomycetes</taxon>
        <taxon>Tremellales</taxon>
        <taxon>Tremellaceae</taxon>
        <taxon>Tremella</taxon>
    </lineage>
</organism>
<proteinExistence type="predicted"/>
<accession>A0A4Q1BTK2</accession>
<evidence type="ECO:0000256" key="2">
    <source>
        <dbReference type="SAM" id="SignalP"/>
    </source>
</evidence>
<keyword evidence="4" id="KW-1185">Reference proteome</keyword>
<protein>
    <submittedName>
        <fullName evidence="3">Uncharacterized protein</fullName>
    </submittedName>
</protein>
<feature type="chain" id="PRO_5020360561" evidence="2">
    <location>
        <begin position="19"/>
        <end position="502"/>
    </location>
</feature>
<sequence length="502" mass="54003">MRSPVIATFAAFTSLAMGSPVPHQARRPTISLPGPLQDSAGNLSPAFASLSQLTHSSNSAPLLGPSLPSDPLGRAAAAVNVDMSHLASSPNFGSVSKAVDTSKFPHEMDSTANVLDTSAPFKKTADTTKKLDPATSKTSLQSQDKTKVLDTSKIEKMETPPKIIDDPKFSAKMDGDKIVQPVMTTPPSDTNVVNTNQPSQVDSTNVEHPKTPGLGFGAFHGLPKGPAHKRSLPPLDGLGIVFPAQEALHSLGEPALRTQGAQHPQLGRLTPETLVDLEVVLKGVEKAEKLVNPRRSRRAAMKNKDNNIIQEDSLEKMGQMGDLKKSLNGLNIMDKTEVDQVKKEENGVKMKYGKNPLTKPDENQLEKVQVVKPEAAAIKPIDGNMYKIAQTTSHGGENVRREVKGNVDDEIKDTQKKVGDGNNDTGKKVEDGSKDTEKKLGDGNKDILKNIGTGSQESQAELGKGVKGKTGKKGKRMLEVEYGKMWRGAKELSDMDDYPFFG</sequence>
<reference evidence="3 4" key="1">
    <citation type="submission" date="2016-06" db="EMBL/GenBank/DDBJ databases">
        <title>Evolution of pathogenesis and genome organization in the Tremellales.</title>
        <authorList>
            <person name="Cuomo C."/>
            <person name="Litvintseva A."/>
            <person name="Heitman J."/>
            <person name="Chen Y."/>
            <person name="Sun S."/>
            <person name="Springer D."/>
            <person name="Dromer F."/>
            <person name="Young S."/>
            <person name="Zeng Q."/>
            <person name="Chapman S."/>
            <person name="Gujja S."/>
            <person name="Saif S."/>
            <person name="Birren B."/>
        </authorList>
    </citation>
    <scope>NUCLEOTIDE SEQUENCE [LARGE SCALE GENOMIC DNA]</scope>
    <source>
        <strain evidence="3 4">ATCC 28783</strain>
    </source>
</reference>
<dbReference type="VEuPathDB" id="FungiDB:TREMEDRAFT_65464"/>
<dbReference type="InParanoid" id="A0A4Q1BTK2"/>
<evidence type="ECO:0000313" key="3">
    <source>
        <dbReference type="EMBL" id="RXK41328.1"/>
    </source>
</evidence>
<dbReference type="EMBL" id="SDIL01000010">
    <property type="protein sequence ID" value="RXK41328.1"/>
    <property type="molecule type" value="Genomic_DNA"/>
</dbReference>
<feature type="compositionally biased region" description="Basic and acidic residues" evidence="1">
    <location>
        <begin position="405"/>
        <end position="448"/>
    </location>
</feature>
<feature type="region of interest" description="Disordered" evidence="1">
    <location>
        <begin position="126"/>
        <end position="147"/>
    </location>
</feature>
<dbReference type="Proteomes" id="UP000289152">
    <property type="component" value="Unassembled WGS sequence"/>
</dbReference>
<name>A0A4Q1BTK2_TREME</name>
<feature type="compositionally biased region" description="Polar residues" evidence="1">
    <location>
        <begin position="184"/>
        <end position="204"/>
    </location>
</feature>
<evidence type="ECO:0000256" key="1">
    <source>
        <dbReference type="SAM" id="MobiDB-lite"/>
    </source>
</evidence>
<dbReference type="AlphaFoldDB" id="A0A4Q1BTK2"/>
<feature type="signal peptide" evidence="2">
    <location>
        <begin position="1"/>
        <end position="18"/>
    </location>
</feature>
<evidence type="ECO:0000313" key="4">
    <source>
        <dbReference type="Proteomes" id="UP000289152"/>
    </source>
</evidence>
<comment type="caution">
    <text evidence="3">The sequence shown here is derived from an EMBL/GenBank/DDBJ whole genome shotgun (WGS) entry which is preliminary data.</text>
</comment>